<organism evidence="1 2">
    <name type="scientific">Meloidogyne floridensis</name>
    <dbReference type="NCBI Taxonomy" id="298350"/>
    <lineage>
        <taxon>Eukaryota</taxon>
        <taxon>Metazoa</taxon>
        <taxon>Ecdysozoa</taxon>
        <taxon>Nematoda</taxon>
        <taxon>Chromadorea</taxon>
        <taxon>Rhabditida</taxon>
        <taxon>Tylenchina</taxon>
        <taxon>Tylenchomorpha</taxon>
        <taxon>Tylenchoidea</taxon>
        <taxon>Meloidogynidae</taxon>
        <taxon>Meloidogyninae</taxon>
        <taxon>Meloidogyne</taxon>
    </lineage>
</organism>
<keyword evidence="1" id="KW-1185">Reference proteome</keyword>
<evidence type="ECO:0000313" key="1">
    <source>
        <dbReference type="Proteomes" id="UP000887560"/>
    </source>
</evidence>
<accession>A0A915P153</accession>
<reference evidence="2" key="1">
    <citation type="submission" date="2022-11" db="UniProtKB">
        <authorList>
            <consortium name="WormBaseParasite"/>
        </authorList>
    </citation>
    <scope>IDENTIFICATION</scope>
</reference>
<dbReference type="WBParaSite" id="scf7180000421719.g7679">
    <property type="protein sequence ID" value="scf7180000421719.g7679"/>
    <property type="gene ID" value="scf7180000421719.g7679"/>
</dbReference>
<protein>
    <submittedName>
        <fullName evidence="2">Uncharacterized protein</fullName>
    </submittedName>
</protein>
<proteinExistence type="predicted"/>
<dbReference type="AlphaFoldDB" id="A0A915P153"/>
<name>A0A915P153_9BILA</name>
<evidence type="ECO:0000313" key="2">
    <source>
        <dbReference type="WBParaSite" id="scf7180000421719.g7679"/>
    </source>
</evidence>
<sequence>LGIERSSGNVFFDIVDNNGREKIKNIAENLASGQFQFTHNGQLYIAQTNNWAFLRNRNSQFSRPDSSNADTICFSSSPRILGITPHNINWSPIPRNKNNVCV</sequence>
<dbReference type="Proteomes" id="UP000887560">
    <property type="component" value="Unplaced"/>
</dbReference>